<accession>A0ACB0KBI0</accession>
<protein>
    <submittedName>
        <fullName evidence="1">Uncharacterized protein</fullName>
    </submittedName>
</protein>
<organism evidence="1 2">
    <name type="scientific">Trifolium pratense</name>
    <name type="common">Red clover</name>
    <dbReference type="NCBI Taxonomy" id="57577"/>
    <lineage>
        <taxon>Eukaryota</taxon>
        <taxon>Viridiplantae</taxon>
        <taxon>Streptophyta</taxon>
        <taxon>Embryophyta</taxon>
        <taxon>Tracheophyta</taxon>
        <taxon>Spermatophyta</taxon>
        <taxon>Magnoliopsida</taxon>
        <taxon>eudicotyledons</taxon>
        <taxon>Gunneridae</taxon>
        <taxon>Pentapetalae</taxon>
        <taxon>rosids</taxon>
        <taxon>fabids</taxon>
        <taxon>Fabales</taxon>
        <taxon>Fabaceae</taxon>
        <taxon>Papilionoideae</taxon>
        <taxon>50 kb inversion clade</taxon>
        <taxon>NPAAA clade</taxon>
        <taxon>Hologalegina</taxon>
        <taxon>IRL clade</taxon>
        <taxon>Trifolieae</taxon>
        <taxon>Trifolium</taxon>
    </lineage>
</organism>
<proteinExistence type="predicted"/>
<evidence type="ECO:0000313" key="1">
    <source>
        <dbReference type="EMBL" id="CAJ2654637.1"/>
    </source>
</evidence>
<keyword evidence="2" id="KW-1185">Reference proteome</keyword>
<gene>
    <name evidence="1" type="ORF">MILVUS5_LOCUS21742</name>
</gene>
<name>A0ACB0KBI0_TRIPR</name>
<dbReference type="Proteomes" id="UP001177021">
    <property type="component" value="Unassembled WGS sequence"/>
</dbReference>
<sequence>MNLTVILIRCCNPVNLKNCFLLLRKVPGLKIHTRMLYKGMHLEDYHLMHFCQRYMKQLCTRLGKSNMYGFIDPNFIQPQNDCVGSQSYVTEKLVESEKDCFFVPYLNNCHWQLLIIEPKAHNVIFLCSMGLKPDKNIVLIVDSAINGYNRLKGSRKQRKPTWNTTLTCQRQSFNYESGYYVMIHMMNIVSAGIVNSWNRVFGDATPFHEDEVSNVQERCANAILEVI</sequence>
<evidence type="ECO:0000313" key="2">
    <source>
        <dbReference type="Proteomes" id="UP001177021"/>
    </source>
</evidence>
<comment type="caution">
    <text evidence="1">The sequence shown here is derived from an EMBL/GenBank/DDBJ whole genome shotgun (WGS) entry which is preliminary data.</text>
</comment>
<reference evidence="1" key="1">
    <citation type="submission" date="2023-10" db="EMBL/GenBank/DDBJ databases">
        <authorList>
            <person name="Rodriguez Cubillos JULIANA M."/>
            <person name="De Vega J."/>
        </authorList>
    </citation>
    <scope>NUCLEOTIDE SEQUENCE</scope>
</reference>
<dbReference type="EMBL" id="CASHSV030000206">
    <property type="protein sequence ID" value="CAJ2654637.1"/>
    <property type="molecule type" value="Genomic_DNA"/>
</dbReference>